<dbReference type="EMBL" id="CP043431">
    <property type="protein sequence ID" value="QNT64649.1"/>
    <property type="molecule type" value="Genomic_DNA"/>
</dbReference>
<protein>
    <submittedName>
        <fullName evidence="1">dUTPase</fullName>
    </submittedName>
</protein>
<dbReference type="RefSeq" id="WP_006844986.1">
    <property type="nucleotide sequence ID" value="NZ_CP026847.1"/>
</dbReference>
<sequence>MELDFATYLRLARAMFLTVPDEWERPLKRDDLLLNDYLNLMQTLTSLSSQTEAINFNLKGTKMVISDPSKTLFAQGLIQFLLISLKQQWTHLMVLEAEDLEKLRKFPQRNLNHQYMGLMTMLLNSYHQKRQSDFEHAWHSYLKLGLFELNLEPVELNELVMQQLNQIDE</sequence>
<evidence type="ECO:0000313" key="1">
    <source>
        <dbReference type="EMBL" id="QNT64649.1"/>
    </source>
</evidence>
<dbReference type="AlphaFoldDB" id="A0A7H1MMG3"/>
<accession>A0A7H1MMG3</accession>
<proteinExistence type="predicted"/>
<name>A0A7H1MMG3_9LACO</name>
<evidence type="ECO:0000313" key="2">
    <source>
        <dbReference type="Proteomes" id="UP000516446"/>
    </source>
</evidence>
<gene>
    <name evidence="1" type="ORF">FY536_04960</name>
</gene>
<organism evidence="1 2">
    <name type="scientific">Weissella koreensis</name>
    <dbReference type="NCBI Taxonomy" id="165096"/>
    <lineage>
        <taxon>Bacteria</taxon>
        <taxon>Bacillati</taxon>
        <taxon>Bacillota</taxon>
        <taxon>Bacilli</taxon>
        <taxon>Lactobacillales</taxon>
        <taxon>Lactobacillaceae</taxon>
        <taxon>Weissella</taxon>
    </lineage>
</organism>
<reference evidence="1 2" key="1">
    <citation type="submission" date="2019-08" db="EMBL/GenBank/DDBJ databases">
        <authorList>
            <person name="Chang H.C."/>
            <person name="Mun S.Y."/>
        </authorList>
    </citation>
    <scope>NUCLEOTIDE SEQUENCE [LARGE SCALE GENOMIC DNA]</scope>
    <source>
        <strain evidence="1 2">SK</strain>
    </source>
</reference>
<keyword evidence="2" id="KW-1185">Reference proteome</keyword>
<dbReference type="Proteomes" id="UP000516446">
    <property type="component" value="Chromosome"/>
</dbReference>